<gene>
    <name evidence="1" type="ORF">H9872_03875</name>
</gene>
<name>A0A9E2KC99_9FIRM</name>
<reference evidence="1" key="2">
    <citation type="submission" date="2021-04" db="EMBL/GenBank/DDBJ databases">
        <authorList>
            <person name="Gilroy R."/>
        </authorList>
    </citation>
    <scope>NUCLEOTIDE SEQUENCE</scope>
    <source>
        <strain evidence="1">B5-657</strain>
    </source>
</reference>
<feature type="non-terminal residue" evidence="1">
    <location>
        <position position="1"/>
    </location>
</feature>
<comment type="caution">
    <text evidence="1">The sequence shown here is derived from an EMBL/GenBank/DDBJ whole genome shotgun (WGS) entry which is preliminary data.</text>
</comment>
<proteinExistence type="predicted"/>
<evidence type="ECO:0000313" key="2">
    <source>
        <dbReference type="Proteomes" id="UP000824229"/>
    </source>
</evidence>
<organism evidence="1 2">
    <name type="scientific">Candidatus Cellulosilyticum pullistercoris</name>
    <dbReference type="NCBI Taxonomy" id="2838521"/>
    <lineage>
        <taxon>Bacteria</taxon>
        <taxon>Bacillati</taxon>
        <taxon>Bacillota</taxon>
        <taxon>Clostridia</taxon>
        <taxon>Lachnospirales</taxon>
        <taxon>Cellulosilyticaceae</taxon>
        <taxon>Cellulosilyticum</taxon>
    </lineage>
</organism>
<sequence length="62" mass="7482">TFLNFEDKTSAEKLYNEHQQLLVYIKNKDVEKLNSLLTHHIYDGFNSKINLIYEYPNYFNPL</sequence>
<accession>A0A9E2KC99</accession>
<dbReference type="AlphaFoldDB" id="A0A9E2KC99"/>
<reference evidence="1" key="1">
    <citation type="journal article" date="2021" name="PeerJ">
        <title>Extensive microbial diversity within the chicken gut microbiome revealed by metagenomics and culture.</title>
        <authorList>
            <person name="Gilroy R."/>
            <person name="Ravi A."/>
            <person name="Getino M."/>
            <person name="Pursley I."/>
            <person name="Horton D.L."/>
            <person name="Alikhan N.F."/>
            <person name="Baker D."/>
            <person name="Gharbi K."/>
            <person name="Hall N."/>
            <person name="Watson M."/>
            <person name="Adriaenssens E.M."/>
            <person name="Foster-Nyarko E."/>
            <person name="Jarju S."/>
            <person name="Secka A."/>
            <person name="Antonio M."/>
            <person name="Oren A."/>
            <person name="Chaudhuri R.R."/>
            <person name="La Ragione R."/>
            <person name="Hildebrand F."/>
            <person name="Pallen M.J."/>
        </authorList>
    </citation>
    <scope>NUCLEOTIDE SEQUENCE</scope>
    <source>
        <strain evidence="1">B5-657</strain>
    </source>
</reference>
<protein>
    <submittedName>
        <fullName evidence="1">Uncharacterized protein</fullName>
    </submittedName>
</protein>
<dbReference type="Proteomes" id="UP000824229">
    <property type="component" value="Unassembled WGS sequence"/>
</dbReference>
<evidence type="ECO:0000313" key="1">
    <source>
        <dbReference type="EMBL" id="MBU3803877.1"/>
    </source>
</evidence>
<dbReference type="EMBL" id="JAHLFQ010000077">
    <property type="protein sequence ID" value="MBU3803877.1"/>
    <property type="molecule type" value="Genomic_DNA"/>
</dbReference>